<evidence type="ECO:0000256" key="7">
    <source>
        <dbReference type="SAM" id="MobiDB-lite"/>
    </source>
</evidence>
<dbReference type="InterPro" id="IPR043504">
    <property type="entry name" value="Peptidase_S1_PA_chymotrypsin"/>
</dbReference>
<evidence type="ECO:0000256" key="2">
    <source>
        <dbReference type="ARBA" id="ARBA00022670"/>
    </source>
</evidence>
<dbReference type="InterPro" id="IPR008256">
    <property type="entry name" value="Peptidase_S1B"/>
</dbReference>
<dbReference type="InterPro" id="IPR009003">
    <property type="entry name" value="Peptidase_S1_PA"/>
</dbReference>
<dbReference type="KEGG" id="ssyi:EKG83_28985"/>
<dbReference type="InterPro" id="IPR050966">
    <property type="entry name" value="Glutamyl_endopeptidase"/>
</dbReference>
<evidence type="ECO:0000256" key="5">
    <source>
        <dbReference type="ARBA" id="ARBA00022825"/>
    </source>
</evidence>
<feature type="chain" id="PRO_5039746958" description="Serine protease" evidence="6">
    <location>
        <begin position="28"/>
        <end position="324"/>
    </location>
</feature>
<accession>A0A5Q0H3Q0</accession>
<evidence type="ECO:0000256" key="1">
    <source>
        <dbReference type="ARBA" id="ARBA00008764"/>
    </source>
</evidence>
<dbReference type="EMBL" id="CP034550">
    <property type="protein sequence ID" value="QFZ20887.1"/>
    <property type="molecule type" value="Genomic_DNA"/>
</dbReference>
<dbReference type="GO" id="GO:0004252">
    <property type="term" value="F:serine-type endopeptidase activity"/>
    <property type="evidence" value="ECO:0007669"/>
    <property type="project" value="InterPro"/>
</dbReference>
<name>A0A5Q0H3Q0_SACSY</name>
<dbReference type="PROSITE" id="PS00673">
    <property type="entry name" value="V8_SER"/>
    <property type="match status" value="1"/>
</dbReference>
<dbReference type="EC" id="3.4.21.-" evidence="6"/>
<feature type="signal peptide" evidence="6">
    <location>
        <begin position="1"/>
        <end position="27"/>
    </location>
</feature>
<dbReference type="InterPro" id="IPR018114">
    <property type="entry name" value="TRYPSIN_HIS"/>
</dbReference>
<dbReference type="AlphaFoldDB" id="A0A5Q0H3Q0"/>
<dbReference type="Pfam" id="PF00089">
    <property type="entry name" value="Trypsin"/>
    <property type="match status" value="1"/>
</dbReference>
<keyword evidence="2 6" id="KW-0645">Protease</keyword>
<sequence length="324" mass="34184">MRSHGRPRKISTLVLALAATAAMISTALVPGTGVAEPRPRPGGVTMVNGVGRTITLPAAAAAALGSVAAGHSGEGVAFTADDRTEPGPVGGDSVIGPDGRVPEAHPADYPWGAIAHLETDKGQCTGFMLSRDVLVTAGHCVYYGGSWVTSYTVTPGRGGSYKPFGSCTGGAADVWATSDWVGTSAGFGVGSYSPDHDYGLIKLPCDLGYSTGWFGWWYNTAENLVDQYFFVEGFPGDKPYGTMWWDADYTYSQTANRLWYWVDTAPGQSGSPVYHLDSTSPGLCRGWCVTGIHTYGVAGTNPANSGTRFRPAVMAFINYWIAQP</sequence>
<dbReference type="PANTHER" id="PTHR15462:SF8">
    <property type="entry name" value="SERINE PROTEASE"/>
    <property type="match status" value="1"/>
</dbReference>
<comment type="similarity">
    <text evidence="1 6">Belongs to the peptidase S1B family.</text>
</comment>
<feature type="region of interest" description="Disordered" evidence="7">
    <location>
        <begin position="77"/>
        <end position="102"/>
    </location>
</feature>
<keyword evidence="3 6" id="KW-0732">Signal</keyword>
<dbReference type="Proteomes" id="UP000325787">
    <property type="component" value="Chromosome"/>
</dbReference>
<evidence type="ECO:0000256" key="4">
    <source>
        <dbReference type="ARBA" id="ARBA00022801"/>
    </source>
</evidence>
<dbReference type="PRINTS" id="PR00839">
    <property type="entry name" value="V8PROTEASE"/>
</dbReference>
<organism evidence="9 10">
    <name type="scientific">Saccharothrix syringae</name>
    <name type="common">Nocardiopsis syringae</name>
    <dbReference type="NCBI Taxonomy" id="103733"/>
    <lineage>
        <taxon>Bacteria</taxon>
        <taxon>Bacillati</taxon>
        <taxon>Actinomycetota</taxon>
        <taxon>Actinomycetes</taxon>
        <taxon>Pseudonocardiales</taxon>
        <taxon>Pseudonocardiaceae</taxon>
        <taxon>Saccharothrix</taxon>
    </lineage>
</organism>
<evidence type="ECO:0000313" key="10">
    <source>
        <dbReference type="Proteomes" id="UP000325787"/>
    </source>
</evidence>
<dbReference type="Gene3D" id="2.40.10.10">
    <property type="entry name" value="Trypsin-like serine proteases"/>
    <property type="match status" value="2"/>
</dbReference>
<reference evidence="10" key="1">
    <citation type="journal article" date="2021" name="Curr. Microbiol.">
        <title>Complete genome of nocamycin-producing strain Saccharothrix syringae NRRL B-16468 reveals the biosynthetic potential for secondary metabolites.</title>
        <authorList>
            <person name="Mo X."/>
            <person name="Yang S."/>
        </authorList>
    </citation>
    <scope>NUCLEOTIDE SEQUENCE [LARGE SCALE GENOMIC DNA]</scope>
    <source>
        <strain evidence="10">ATCC 51364 / DSM 43886 / JCM 6844 / KCTC 9398 / NBRC 14523 / NRRL B-16468 / INA 2240</strain>
    </source>
</reference>
<proteinExistence type="inferred from homology"/>
<feature type="domain" description="Peptidase S1" evidence="8">
    <location>
        <begin position="104"/>
        <end position="304"/>
    </location>
</feature>
<dbReference type="PROSITE" id="PS00134">
    <property type="entry name" value="TRYPSIN_HIS"/>
    <property type="match status" value="1"/>
</dbReference>
<keyword evidence="4 6" id="KW-0378">Hydrolase</keyword>
<evidence type="ECO:0000256" key="3">
    <source>
        <dbReference type="ARBA" id="ARBA00022729"/>
    </source>
</evidence>
<dbReference type="PANTHER" id="PTHR15462">
    <property type="entry name" value="SERINE PROTEASE"/>
    <property type="match status" value="1"/>
</dbReference>
<keyword evidence="10" id="KW-1185">Reference proteome</keyword>
<evidence type="ECO:0000313" key="9">
    <source>
        <dbReference type="EMBL" id="QFZ20887.1"/>
    </source>
</evidence>
<protein>
    <recommendedName>
        <fullName evidence="6">Serine protease</fullName>
        <ecNumber evidence="6">3.4.21.-</ecNumber>
    </recommendedName>
</protein>
<dbReference type="InterPro" id="IPR000126">
    <property type="entry name" value="V8_ser_AS"/>
</dbReference>
<keyword evidence="5 6" id="KW-0720">Serine protease</keyword>
<dbReference type="SUPFAM" id="SSF50494">
    <property type="entry name" value="Trypsin-like serine proteases"/>
    <property type="match status" value="1"/>
</dbReference>
<evidence type="ECO:0000256" key="6">
    <source>
        <dbReference type="RuleBase" id="RU004296"/>
    </source>
</evidence>
<dbReference type="GO" id="GO:0006508">
    <property type="term" value="P:proteolysis"/>
    <property type="evidence" value="ECO:0007669"/>
    <property type="project" value="UniProtKB-KW"/>
</dbReference>
<dbReference type="RefSeq" id="WP_084716890.1">
    <property type="nucleotide sequence ID" value="NZ_CP034550.1"/>
</dbReference>
<evidence type="ECO:0000259" key="8">
    <source>
        <dbReference type="Pfam" id="PF00089"/>
    </source>
</evidence>
<dbReference type="InterPro" id="IPR001254">
    <property type="entry name" value="Trypsin_dom"/>
</dbReference>
<dbReference type="OrthoDB" id="1855925at2"/>
<gene>
    <name evidence="9" type="ORF">EKG83_28985</name>
</gene>